<evidence type="ECO:0000313" key="3">
    <source>
        <dbReference type="EMBL" id="VTQ88638.1"/>
    </source>
</evidence>
<keyword evidence="1" id="KW-0175">Coiled coil</keyword>
<dbReference type="OrthoDB" id="72299at2"/>
<keyword evidence="4" id="KW-1185">Reference proteome</keyword>
<dbReference type="Proteomes" id="UP000308489">
    <property type="component" value="Chromosome 1"/>
</dbReference>
<dbReference type="Pfam" id="PF13271">
    <property type="entry name" value="DUF4062"/>
    <property type="match status" value="1"/>
</dbReference>
<dbReference type="KEGG" id="hhw:NCTC503_01271"/>
<evidence type="ECO:0000259" key="2">
    <source>
        <dbReference type="Pfam" id="PF13271"/>
    </source>
</evidence>
<feature type="coiled-coil region" evidence="1">
    <location>
        <begin position="186"/>
        <end position="220"/>
    </location>
</feature>
<sequence>MIVKGKHPKAWNSIFGGVFMEKRYQVFISSTFVDLKEEREEVMKAILSLDCFPAGMELFPASNQSQFDYIKRIIDKSDYYILIIAGRYGTEDTDCIGFTEKEYDYARSKGIPVYSFIYKNIDRIERGKTDKSEVKLKKLKSFIEKVSKDKMCSYWENKDQLSNGVEKSLRKGFKDDPRNGWIKGHLSNINNDIENIKKENEKLQKLVQELKAKISEDEFSDVLIKGDRSIIIFYDVIRKDTSKLSGKSIKLTWNILFKNLQGYFYDYVEFDMSKSSIEHMLSKYLESDELTQIKIHTDDFNKIIYYFEELGLLNIMESEFESYVKISDKGKKYYKQLCIHKK</sequence>
<proteinExistence type="predicted"/>
<dbReference type="InterPro" id="IPR025139">
    <property type="entry name" value="DUF4062"/>
</dbReference>
<gene>
    <name evidence="3" type="ORF">NCTC503_01271</name>
</gene>
<evidence type="ECO:0000256" key="1">
    <source>
        <dbReference type="SAM" id="Coils"/>
    </source>
</evidence>
<feature type="domain" description="DUF4062" evidence="2">
    <location>
        <begin position="25"/>
        <end position="106"/>
    </location>
</feature>
<protein>
    <recommendedName>
        <fullName evidence="2">DUF4062 domain-containing protein</fullName>
    </recommendedName>
</protein>
<dbReference type="AlphaFoldDB" id="A0A4U9RCD6"/>
<evidence type="ECO:0000313" key="4">
    <source>
        <dbReference type="Proteomes" id="UP000308489"/>
    </source>
</evidence>
<reference evidence="3 4" key="1">
    <citation type="submission" date="2019-05" db="EMBL/GenBank/DDBJ databases">
        <authorList>
            <consortium name="Pathogen Informatics"/>
        </authorList>
    </citation>
    <scope>NUCLEOTIDE SEQUENCE [LARGE SCALE GENOMIC DNA]</scope>
    <source>
        <strain evidence="3 4">NCTC503</strain>
    </source>
</reference>
<accession>A0A4U9RCD6</accession>
<organism evidence="3 4">
    <name type="scientific">Hathewaya histolytica</name>
    <name type="common">Clostridium histolyticum</name>
    <dbReference type="NCBI Taxonomy" id="1498"/>
    <lineage>
        <taxon>Bacteria</taxon>
        <taxon>Bacillati</taxon>
        <taxon>Bacillota</taxon>
        <taxon>Clostridia</taxon>
        <taxon>Eubacteriales</taxon>
        <taxon>Clostridiaceae</taxon>
        <taxon>Hathewaya</taxon>
    </lineage>
</organism>
<dbReference type="EMBL" id="LR590481">
    <property type="protein sequence ID" value="VTQ88638.1"/>
    <property type="molecule type" value="Genomic_DNA"/>
</dbReference>
<name>A0A4U9RCD6_HATHI</name>